<dbReference type="InterPro" id="IPR011760">
    <property type="entry name" value="PsdUridine_synth_TruD_insert"/>
</dbReference>
<dbReference type="GO" id="GO:0003723">
    <property type="term" value="F:RNA binding"/>
    <property type="evidence" value="ECO:0007669"/>
    <property type="project" value="InterPro"/>
</dbReference>
<accession>A0A370TCX4</accession>
<feature type="compositionally biased region" description="Polar residues" evidence="3">
    <location>
        <begin position="181"/>
        <end position="191"/>
    </location>
</feature>
<feature type="compositionally biased region" description="Polar residues" evidence="3">
    <location>
        <begin position="135"/>
        <end position="149"/>
    </location>
</feature>
<dbReference type="AlphaFoldDB" id="A0A370TCX4"/>
<dbReference type="OrthoDB" id="447290at2759"/>
<evidence type="ECO:0000256" key="1">
    <source>
        <dbReference type="ARBA" id="ARBA00007953"/>
    </source>
</evidence>
<dbReference type="Proteomes" id="UP000254866">
    <property type="component" value="Unassembled WGS sequence"/>
</dbReference>
<gene>
    <name evidence="5" type="ORF">BP5553_09511</name>
</gene>
<evidence type="ECO:0000256" key="2">
    <source>
        <dbReference type="ARBA" id="ARBA00023235"/>
    </source>
</evidence>
<dbReference type="GO" id="GO:0001522">
    <property type="term" value="P:pseudouridine synthesis"/>
    <property type="evidence" value="ECO:0007669"/>
    <property type="project" value="InterPro"/>
</dbReference>
<feature type="region of interest" description="Disordered" evidence="3">
    <location>
        <begin position="315"/>
        <end position="346"/>
    </location>
</feature>
<dbReference type="Pfam" id="PF01142">
    <property type="entry name" value="TruD"/>
    <property type="match status" value="1"/>
</dbReference>
<comment type="similarity">
    <text evidence="1">Belongs to the pseudouridine synthase TruD family.</text>
</comment>
<feature type="region of interest" description="Disordered" evidence="3">
    <location>
        <begin position="777"/>
        <end position="810"/>
    </location>
</feature>
<evidence type="ECO:0000313" key="5">
    <source>
        <dbReference type="EMBL" id="RDL32109.1"/>
    </source>
</evidence>
<dbReference type="SUPFAM" id="SSF55120">
    <property type="entry name" value="Pseudouridine synthase"/>
    <property type="match status" value="1"/>
</dbReference>
<dbReference type="CDD" id="cd02576">
    <property type="entry name" value="PseudoU_synth_ScPUS7"/>
    <property type="match status" value="1"/>
</dbReference>
<comment type="caution">
    <text evidence="5">The sequence shown here is derived from an EMBL/GenBank/DDBJ whole genome shotgun (WGS) entry which is preliminary data.</text>
</comment>
<dbReference type="PANTHER" id="PTHR13326">
    <property type="entry name" value="TRNA PSEUDOURIDINE SYNTHASE D"/>
    <property type="match status" value="1"/>
</dbReference>
<dbReference type="GeneID" id="43602360"/>
<feature type="compositionally biased region" description="Polar residues" evidence="3">
    <location>
        <begin position="785"/>
        <end position="798"/>
    </location>
</feature>
<feature type="region of interest" description="Disordered" evidence="3">
    <location>
        <begin position="1"/>
        <end position="40"/>
    </location>
</feature>
<dbReference type="PANTHER" id="PTHR13326:SF21">
    <property type="entry name" value="PSEUDOURIDYLATE SYNTHASE PUS7L"/>
    <property type="match status" value="1"/>
</dbReference>
<dbReference type="GO" id="GO:0009982">
    <property type="term" value="F:pseudouridine synthase activity"/>
    <property type="evidence" value="ECO:0007669"/>
    <property type="project" value="InterPro"/>
</dbReference>
<reference evidence="5 6" key="1">
    <citation type="journal article" date="2018" name="IMA Fungus">
        <title>IMA Genome-F 9: Draft genome sequence of Annulohypoxylon stygium, Aspergillus mulundensis, Berkeleyomyces basicola (syn. Thielaviopsis basicola), Ceratocystis smalleyi, two Cercospora beticola strains, Coleophoma cylindrospora, Fusarium fracticaudum, Phialophora cf. hyalina, and Morchella septimelata.</title>
        <authorList>
            <person name="Wingfield B.D."/>
            <person name="Bills G.F."/>
            <person name="Dong Y."/>
            <person name="Huang W."/>
            <person name="Nel W.J."/>
            <person name="Swalarsk-Parry B.S."/>
            <person name="Vaghefi N."/>
            <person name="Wilken P.M."/>
            <person name="An Z."/>
            <person name="de Beer Z.W."/>
            <person name="De Vos L."/>
            <person name="Chen L."/>
            <person name="Duong T.A."/>
            <person name="Gao Y."/>
            <person name="Hammerbacher A."/>
            <person name="Kikkert J.R."/>
            <person name="Li Y."/>
            <person name="Li H."/>
            <person name="Li K."/>
            <person name="Li Q."/>
            <person name="Liu X."/>
            <person name="Ma X."/>
            <person name="Naidoo K."/>
            <person name="Pethybridge S.J."/>
            <person name="Sun J."/>
            <person name="Steenkamp E.T."/>
            <person name="van der Nest M.A."/>
            <person name="van Wyk S."/>
            <person name="Wingfield M.J."/>
            <person name="Xiong C."/>
            <person name="Yue Q."/>
            <person name="Zhang X."/>
        </authorList>
    </citation>
    <scope>NUCLEOTIDE SEQUENCE [LARGE SCALE GENOMIC DNA]</scope>
    <source>
        <strain evidence="5 6">BP 5553</strain>
    </source>
</reference>
<dbReference type="RefSeq" id="XP_031866041.1">
    <property type="nucleotide sequence ID" value="XM_032018134.1"/>
</dbReference>
<proteinExistence type="inferred from homology"/>
<sequence length="1090" mass="119005">MASVDSGGDISAVAADATKSQPEHPSKRQKISNTQRSSLSNTVEHQAMEKAKMADVINNFGVIDGNRTTSDSREADVGILHFVNTSNPGFSGTLKMRYTDFLVHEIALDGTVVHLTDDKAPVFKPLSSKGPLTEAQKSVSETTDTSTARNPEEKAISRGPEATVTLATLSPETSIVEAKTTEQTPTSNGSDPNAALPTIRSHGDSDPTDSSSTSKAQPNEAGSLNAIAESISGPDTPENRQLLNSYFNSDLTDEIFKLYWKVLSKPSAKPASFGNMLSEPITDRPLRGRIHSDIRRIFKARLETEAVEESKIMITAARSVQPSKNSKPRQPNPRAQNRPGQTKGKIGWDELGGQFLHFTLHKENKDTMEVLSFLCRQLKVKPRDFAFAGTKDRRAATVQRVSVYRQRADALAKLNPTLRNSRLGNFKHEKNRLELGELGGNQFTITLRDCHFPNESGLDGSSRLALAERLVRDAAQHLQADGFINYFGLQRFGTFGIGTDEVGKKILQGNFEGAVWAILSYSNEALAGESASGGDVHISEQINRDDIDRAHAIHSFKMTGKSKDALDRLPRKFTGETSLIRALSTSRSKDYVAALLQIPRNLRTMYVHAYQSRVWNVVASERWTRYGCKVIKGDLVLVAAPAAAASSNREDVDETGEIVVHPAADDIAVSHDDLYERARPLTAEEAESGKYTVYDIVLPTPGFDVEYPLNDIGDFYKEFMGSEAGGGLDPAEMRRKQKDFSLSGSYRKLMATVGKEMTYEIKSYREETEQLVETDLEKLDKSKPKSANNQNAFSSRQAQGAAGYQQPRRANLRVGITRNEETKQMKERYLGSAAHNAWLDAPAMLAAQDEARAEAEEKAKLTAKPIDPRDIVQPMIQDTFIETSAENEGERTGKVTTIVHEAEGPKGEAAKEPASGIPSLITATTLNSTPSGRSMPSDPFAPFRLTETEDMISLPDLSKLKSEPTSINTSVSALEDSSGGVPLVYAPTTSEKQPASESSIQPVDIEMGGIEPAENTQAVTQLPCVNPTTDSTPLKRQANDIPDVPVPQPAKIAVILKFTLGVSQYATMALRELMKAGGVKTYKPDYSGAR</sequence>
<feature type="region of interest" description="Disordered" evidence="3">
    <location>
        <begin position="122"/>
        <end position="220"/>
    </location>
</feature>
<dbReference type="Gene3D" id="3.30.2350.20">
    <property type="entry name" value="TruD, catalytic domain"/>
    <property type="match status" value="3"/>
</dbReference>
<feature type="domain" description="TRUD" evidence="4">
    <location>
        <begin position="482"/>
        <end position="752"/>
    </location>
</feature>
<keyword evidence="2" id="KW-0413">Isomerase</keyword>
<dbReference type="GO" id="GO:0005634">
    <property type="term" value="C:nucleus"/>
    <property type="evidence" value="ECO:0007669"/>
    <property type="project" value="TreeGrafter"/>
</dbReference>
<dbReference type="EMBL" id="NPIC01000011">
    <property type="protein sequence ID" value="RDL32109.1"/>
    <property type="molecule type" value="Genomic_DNA"/>
</dbReference>
<protein>
    <recommendedName>
        <fullName evidence="4">TRUD domain-containing protein</fullName>
    </recommendedName>
</protein>
<dbReference type="InterPro" id="IPR042214">
    <property type="entry name" value="TruD_catalytic"/>
</dbReference>
<feature type="compositionally biased region" description="Polar residues" evidence="3">
    <location>
        <begin position="31"/>
        <end position="40"/>
    </location>
</feature>
<organism evidence="5 6">
    <name type="scientific">Venustampulla echinocandica</name>
    <dbReference type="NCBI Taxonomy" id="2656787"/>
    <lineage>
        <taxon>Eukaryota</taxon>
        <taxon>Fungi</taxon>
        <taxon>Dikarya</taxon>
        <taxon>Ascomycota</taxon>
        <taxon>Pezizomycotina</taxon>
        <taxon>Leotiomycetes</taxon>
        <taxon>Helotiales</taxon>
        <taxon>Pleuroascaceae</taxon>
        <taxon>Venustampulla</taxon>
    </lineage>
</organism>
<evidence type="ECO:0000256" key="3">
    <source>
        <dbReference type="SAM" id="MobiDB-lite"/>
    </source>
</evidence>
<dbReference type="STRING" id="2656787.A0A370TCX4"/>
<name>A0A370TCX4_9HELO</name>
<dbReference type="InterPro" id="IPR020103">
    <property type="entry name" value="PsdUridine_synth_cat_dom_sf"/>
</dbReference>
<evidence type="ECO:0000313" key="6">
    <source>
        <dbReference type="Proteomes" id="UP000254866"/>
    </source>
</evidence>
<dbReference type="NCBIfam" id="TIGR00094">
    <property type="entry name" value="tRNA_TruD_broad"/>
    <property type="match status" value="1"/>
</dbReference>
<dbReference type="InterPro" id="IPR001656">
    <property type="entry name" value="PsdUridine_synth_TruD"/>
</dbReference>
<dbReference type="PROSITE" id="PS50984">
    <property type="entry name" value="TRUD"/>
    <property type="match status" value="1"/>
</dbReference>
<keyword evidence="6" id="KW-1185">Reference proteome</keyword>
<evidence type="ECO:0000259" key="4">
    <source>
        <dbReference type="PROSITE" id="PS50984"/>
    </source>
</evidence>
<feature type="compositionally biased region" description="Low complexity" evidence="3">
    <location>
        <begin position="328"/>
        <end position="339"/>
    </location>
</feature>